<dbReference type="Pfam" id="PF10646">
    <property type="entry name" value="Germane"/>
    <property type="match status" value="1"/>
</dbReference>
<organism evidence="2 3">
    <name type="scientific">Candidatus Yanofskybacteria bacterium RIFCSPHIGHO2_02_FULL_41_11</name>
    <dbReference type="NCBI Taxonomy" id="1802675"/>
    <lineage>
        <taxon>Bacteria</taxon>
        <taxon>Candidatus Yanofskyibacteriota</taxon>
    </lineage>
</organism>
<gene>
    <name evidence="2" type="ORF">A3J46_00180</name>
</gene>
<dbReference type="Pfam" id="PF10648">
    <property type="entry name" value="Gmad2"/>
    <property type="match status" value="1"/>
</dbReference>
<evidence type="ECO:0000313" key="2">
    <source>
        <dbReference type="EMBL" id="OGN09026.1"/>
    </source>
</evidence>
<sequence>MNKSIVLPALIVILLGLGAWWITSKTSPDDAMMPTPAVSASPTVPPNITITSPVVNALVGSPVIVTGKARVFENTFNVRVKDSSGKIVYETFVMTDAKDAGIFGNYSIKVPLPANQGTDFVIESISYSAKGDGSLEGYASVPVKLNTVATSTVQVAFTVNNDCQTVRLYPRTIVKTSEVAFMSLIELMEGPTTQEKIQGALTSIPDGTGLNSIRISGNTAYADFNHVLDQGAGGSCRVTAIRSQITNTLKQFPNITSVIISINGRTEDILQP</sequence>
<dbReference type="InterPro" id="IPR019606">
    <property type="entry name" value="GerMN"/>
</dbReference>
<evidence type="ECO:0000259" key="1">
    <source>
        <dbReference type="SMART" id="SM00909"/>
    </source>
</evidence>
<proteinExistence type="predicted"/>
<feature type="domain" description="GerMN" evidence="1">
    <location>
        <begin position="180"/>
        <end position="271"/>
    </location>
</feature>
<protein>
    <recommendedName>
        <fullName evidence="1">GerMN domain-containing protein</fullName>
    </recommendedName>
</protein>
<dbReference type="SMART" id="SM00909">
    <property type="entry name" value="Germane"/>
    <property type="match status" value="1"/>
</dbReference>
<evidence type="ECO:0000313" key="3">
    <source>
        <dbReference type="Proteomes" id="UP000177167"/>
    </source>
</evidence>
<dbReference type="EMBL" id="MGJP01000046">
    <property type="protein sequence ID" value="OGN09026.1"/>
    <property type="molecule type" value="Genomic_DNA"/>
</dbReference>
<dbReference type="Proteomes" id="UP000177167">
    <property type="component" value="Unassembled WGS sequence"/>
</dbReference>
<dbReference type="AlphaFoldDB" id="A0A1F8F9U5"/>
<name>A0A1F8F9U5_9BACT</name>
<reference evidence="2 3" key="1">
    <citation type="journal article" date="2016" name="Nat. Commun.">
        <title>Thousands of microbial genomes shed light on interconnected biogeochemical processes in an aquifer system.</title>
        <authorList>
            <person name="Anantharaman K."/>
            <person name="Brown C.T."/>
            <person name="Hug L.A."/>
            <person name="Sharon I."/>
            <person name="Castelle C.J."/>
            <person name="Probst A.J."/>
            <person name="Thomas B.C."/>
            <person name="Singh A."/>
            <person name="Wilkins M.J."/>
            <person name="Karaoz U."/>
            <person name="Brodie E.L."/>
            <person name="Williams K.H."/>
            <person name="Hubbard S.S."/>
            <person name="Banfield J.F."/>
        </authorList>
    </citation>
    <scope>NUCLEOTIDE SEQUENCE [LARGE SCALE GENOMIC DNA]</scope>
</reference>
<comment type="caution">
    <text evidence="2">The sequence shown here is derived from an EMBL/GenBank/DDBJ whole genome shotgun (WGS) entry which is preliminary data.</text>
</comment>
<dbReference type="InterPro" id="IPR018911">
    <property type="entry name" value="Gmad2_Ig-like_dom"/>
</dbReference>
<accession>A0A1F8F9U5</accession>